<dbReference type="InterPro" id="IPR012677">
    <property type="entry name" value="Nucleotide-bd_a/b_plait_sf"/>
</dbReference>
<dbReference type="HAMAP" id="MF_01369_B">
    <property type="entry name" value="Ribosomal_uL23_B"/>
    <property type="match status" value="1"/>
</dbReference>
<evidence type="ECO:0000313" key="7">
    <source>
        <dbReference type="EMBL" id="AOM65877.1"/>
    </source>
</evidence>
<dbReference type="InterPro" id="IPR012678">
    <property type="entry name" value="Ribosomal_uL23/eL15/eS24_sf"/>
</dbReference>
<evidence type="ECO:0000256" key="4">
    <source>
        <dbReference type="ARBA" id="ARBA00022980"/>
    </source>
</evidence>
<organism evidence="7">
    <name type="scientific">Apophlaea sinclairii</name>
    <dbReference type="NCBI Taxonomy" id="212746"/>
    <lineage>
        <taxon>Eukaryota</taxon>
        <taxon>Rhodophyta</taxon>
        <taxon>Florideophyceae</taxon>
        <taxon>Hildenbrandiophycidae</taxon>
        <taxon>Hildenbrandiales</taxon>
        <taxon>Hildenbrandiaceae</taxon>
        <taxon>Apophlaea</taxon>
    </lineage>
</organism>
<dbReference type="GeneID" id="29073114"/>
<geneLocation type="plastid" evidence="7"/>
<accession>A0A1C9CBX9</accession>
<reference evidence="7" key="1">
    <citation type="journal article" date="2016" name="BMC Biol.">
        <title>Parallel evolution of highly conserved plastid genome architecture in red seaweeds and seed plants.</title>
        <authorList>
            <person name="Lee J."/>
            <person name="Cho C.H."/>
            <person name="Park S.I."/>
            <person name="Choi J.W."/>
            <person name="Song H.S."/>
            <person name="West J.A."/>
            <person name="Bhattacharya D."/>
            <person name="Yoon H.S."/>
        </authorList>
    </citation>
    <scope>NUCLEOTIDE SEQUENCE</scope>
</reference>
<dbReference type="GO" id="GO:0006412">
    <property type="term" value="P:translation"/>
    <property type="evidence" value="ECO:0007669"/>
    <property type="project" value="InterPro"/>
</dbReference>
<evidence type="ECO:0000256" key="2">
    <source>
        <dbReference type="ARBA" id="ARBA00022730"/>
    </source>
</evidence>
<evidence type="ECO:0000256" key="3">
    <source>
        <dbReference type="ARBA" id="ARBA00022884"/>
    </source>
</evidence>
<dbReference type="GO" id="GO:1990904">
    <property type="term" value="C:ribonucleoprotein complex"/>
    <property type="evidence" value="ECO:0007669"/>
    <property type="project" value="UniProtKB-KW"/>
</dbReference>
<sequence length="99" mass="11496">MIKIHPSTFFDVIKYPIITDKTTRLIEENQYSFAVDCKTNKYIIKQAIEYIFNVQVCSVNTMYMAIKKRKIRNIAGKKAQYKKAIVKLASKNTINLLST</sequence>
<dbReference type="SUPFAM" id="SSF54189">
    <property type="entry name" value="Ribosomal proteins S24e, L23 and L15e"/>
    <property type="match status" value="1"/>
</dbReference>
<dbReference type="GO" id="GO:0019843">
    <property type="term" value="F:rRNA binding"/>
    <property type="evidence" value="ECO:0007669"/>
    <property type="project" value="UniProtKB-KW"/>
</dbReference>
<keyword evidence="2" id="KW-0699">rRNA-binding</keyword>
<dbReference type="InterPro" id="IPR013025">
    <property type="entry name" value="Ribosomal_uL23-like"/>
</dbReference>
<gene>
    <name evidence="7" type="primary">rpl23</name>
    <name evidence="7" type="ORF">Apop_187</name>
</gene>
<evidence type="ECO:0000256" key="1">
    <source>
        <dbReference type="ARBA" id="ARBA00006700"/>
    </source>
</evidence>
<dbReference type="RefSeq" id="YP_009296737.1">
    <property type="nucleotide sequence ID" value="NC_031172.1"/>
</dbReference>
<keyword evidence="5 6" id="KW-0687">Ribonucleoprotein</keyword>
<evidence type="ECO:0000256" key="5">
    <source>
        <dbReference type="ARBA" id="ARBA00023274"/>
    </source>
</evidence>
<dbReference type="GO" id="GO:0005840">
    <property type="term" value="C:ribosome"/>
    <property type="evidence" value="ECO:0007669"/>
    <property type="project" value="UniProtKB-KW"/>
</dbReference>
<comment type="similarity">
    <text evidence="1 6">Belongs to the universal ribosomal protein uL23 family.</text>
</comment>
<protein>
    <submittedName>
        <fullName evidence="7">Ribosomal protein L23</fullName>
    </submittedName>
</protein>
<dbReference type="EMBL" id="KX284716">
    <property type="protein sequence ID" value="AOM65877.1"/>
    <property type="molecule type" value="Genomic_DNA"/>
</dbReference>
<dbReference type="InterPro" id="IPR001014">
    <property type="entry name" value="Ribosomal_uL23_CS"/>
</dbReference>
<keyword evidence="3" id="KW-0694">RNA-binding</keyword>
<dbReference type="PANTHER" id="PTHR11620">
    <property type="entry name" value="60S RIBOSOMAL PROTEIN L23A"/>
    <property type="match status" value="1"/>
</dbReference>
<evidence type="ECO:0000256" key="6">
    <source>
        <dbReference type="RuleBase" id="RU003934"/>
    </source>
</evidence>
<dbReference type="Pfam" id="PF00276">
    <property type="entry name" value="Ribosomal_L23"/>
    <property type="match status" value="1"/>
</dbReference>
<dbReference type="PROSITE" id="PS00050">
    <property type="entry name" value="RIBOSOMAL_L23"/>
    <property type="match status" value="1"/>
</dbReference>
<dbReference type="Gene3D" id="3.30.70.330">
    <property type="match status" value="1"/>
</dbReference>
<keyword evidence="7" id="KW-0934">Plastid</keyword>
<dbReference type="AlphaFoldDB" id="A0A1C9CBX9"/>
<keyword evidence="4 6" id="KW-0689">Ribosomal protein</keyword>
<dbReference type="GO" id="GO:0003735">
    <property type="term" value="F:structural constituent of ribosome"/>
    <property type="evidence" value="ECO:0007669"/>
    <property type="project" value="InterPro"/>
</dbReference>
<dbReference type="NCBIfam" id="NF004363">
    <property type="entry name" value="PRK05738.2-4"/>
    <property type="match status" value="1"/>
</dbReference>
<name>A0A1C9CBX9_9FLOR</name>
<proteinExistence type="inferred from homology"/>